<proteinExistence type="inferred from homology"/>
<keyword evidence="5" id="KW-0998">Cell outer membrane</keyword>
<dbReference type="EMBL" id="CP001699">
    <property type="protein sequence ID" value="ACU59591.1"/>
    <property type="molecule type" value="Genomic_DNA"/>
</dbReference>
<dbReference type="PROSITE" id="PS51257">
    <property type="entry name" value="PROKAR_LIPOPROTEIN"/>
    <property type="match status" value="1"/>
</dbReference>
<dbReference type="Proteomes" id="UP000002215">
    <property type="component" value="Chromosome"/>
</dbReference>
<evidence type="ECO:0000313" key="8">
    <source>
        <dbReference type="EMBL" id="ACU59591.1"/>
    </source>
</evidence>
<dbReference type="AlphaFoldDB" id="A0A979G2H2"/>
<reference evidence="8 9" key="2">
    <citation type="journal article" date="2010" name="Stand. Genomic Sci.">
        <title>Complete genome sequence of Chitinophaga pinensis type strain (UQM 2034).</title>
        <authorList>
            <person name="Glavina Del Rio T."/>
            <person name="Abt B."/>
            <person name="Spring S."/>
            <person name="Lapidus A."/>
            <person name="Nolan M."/>
            <person name="Tice H."/>
            <person name="Copeland A."/>
            <person name="Cheng J.F."/>
            <person name="Chen F."/>
            <person name="Bruce D."/>
            <person name="Goodwin L."/>
            <person name="Pitluck S."/>
            <person name="Ivanova N."/>
            <person name="Mavromatis K."/>
            <person name="Mikhailova N."/>
            <person name="Pati A."/>
            <person name="Chen A."/>
            <person name="Palaniappan K."/>
            <person name="Land M."/>
            <person name="Hauser L."/>
            <person name="Chang Y.J."/>
            <person name="Jeffries C.D."/>
            <person name="Chain P."/>
            <person name="Saunders E."/>
            <person name="Detter J.C."/>
            <person name="Brettin T."/>
            <person name="Rohde M."/>
            <person name="Goker M."/>
            <person name="Bristow J."/>
            <person name="Eisen J.A."/>
            <person name="Markowitz V."/>
            <person name="Hugenholtz P."/>
            <person name="Kyrpides N.C."/>
            <person name="Klenk H.P."/>
            <person name="Lucas S."/>
        </authorList>
    </citation>
    <scope>NUCLEOTIDE SEQUENCE [LARGE SCALE GENOMIC DNA]</scope>
    <source>
        <strain evidence="9">ATCC 43595 / DSM 2588 / LMG 13176 / NBRC 15968 / NCIMB 11800 / UQM 2034</strain>
    </source>
</reference>
<accession>A0A979G2H2</accession>
<evidence type="ECO:0000256" key="4">
    <source>
        <dbReference type="ARBA" id="ARBA00023136"/>
    </source>
</evidence>
<evidence type="ECO:0000256" key="2">
    <source>
        <dbReference type="ARBA" id="ARBA00006275"/>
    </source>
</evidence>
<dbReference type="SUPFAM" id="SSF48452">
    <property type="entry name" value="TPR-like"/>
    <property type="match status" value="1"/>
</dbReference>
<evidence type="ECO:0000259" key="6">
    <source>
        <dbReference type="Pfam" id="PF07980"/>
    </source>
</evidence>
<feature type="domain" description="SusD-like N-terminal" evidence="7">
    <location>
        <begin position="107"/>
        <end position="226"/>
    </location>
</feature>
<dbReference type="Gene3D" id="1.25.40.390">
    <property type="match status" value="1"/>
</dbReference>
<dbReference type="CDD" id="cd08977">
    <property type="entry name" value="SusD"/>
    <property type="match status" value="1"/>
</dbReference>
<gene>
    <name evidence="8" type="ordered locus">Cpin_2098</name>
</gene>
<keyword evidence="4" id="KW-0472">Membrane</keyword>
<dbReference type="GO" id="GO:0009279">
    <property type="term" value="C:cell outer membrane"/>
    <property type="evidence" value="ECO:0007669"/>
    <property type="project" value="UniProtKB-SubCell"/>
</dbReference>
<comment type="similarity">
    <text evidence="2">Belongs to the SusD family.</text>
</comment>
<dbReference type="OrthoDB" id="5694214at2"/>
<protein>
    <submittedName>
        <fullName evidence="8">RagB/SusD domain protein</fullName>
    </submittedName>
</protein>
<evidence type="ECO:0000259" key="7">
    <source>
        <dbReference type="Pfam" id="PF14322"/>
    </source>
</evidence>
<dbReference type="InterPro" id="IPR011990">
    <property type="entry name" value="TPR-like_helical_dom_sf"/>
</dbReference>
<evidence type="ECO:0000256" key="3">
    <source>
        <dbReference type="ARBA" id="ARBA00022729"/>
    </source>
</evidence>
<evidence type="ECO:0000313" key="9">
    <source>
        <dbReference type="Proteomes" id="UP000002215"/>
    </source>
</evidence>
<dbReference type="Pfam" id="PF14322">
    <property type="entry name" value="SusD-like_3"/>
    <property type="match status" value="1"/>
</dbReference>
<reference evidence="9" key="1">
    <citation type="submission" date="2009-08" db="EMBL/GenBank/DDBJ databases">
        <title>The complete genome of Chitinophaga pinensis DSM 2588.</title>
        <authorList>
            <consortium name="US DOE Joint Genome Institute (JGI-PGF)"/>
            <person name="Lucas S."/>
            <person name="Copeland A."/>
            <person name="Lapidus A."/>
            <person name="Glavina del Rio T."/>
            <person name="Dalin E."/>
            <person name="Tice H."/>
            <person name="Bruce D."/>
            <person name="Goodwin L."/>
            <person name="Pitluck S."/>
            <person name="Kyrpides N."/>
            <person name="Mavromatis K."/>
            <person name="Ivanova N."/>
            <person name="Mikhailova N."/>
            <person name="Sims D."/>
            <person name="Meinche L."/>
            <person name="Brettin T."/>
            <person name="Detter J.C."/>
            <person name="Han C."/>
            <person name="Larimer F."/>
            <person name="Land M."/>
            <person name="Hauser L."/>
            <person name="Markowitz V."/>
            <person name="Cheng J.-F."/>
            <person name="Hugenholtz P."/>
            <person name="Woyke T."/>
            <person name="Wu D."/>
            <person name="Spring S."/>
            <person name="Klenk H.-P."/>
            <person name="Eisen J.A."/>
        </authorList>
    </citation>
    <scope>NUCLEOTIDE SEQUENCE [LARGE SCALE GENOMIC DNA]</scope>
    <source>
        <strain evidence="9">ATCC 43595 / DSM 2588 / LMG 13176 / NBRC 15968 / NCIMB 11800 / UQM 2034</strain>
    </source>
</reference>
<organism evidence="8 9">
    <name type="scientific">Chitinophaga pinensis (strain ATCC 43595 / DSM 2588 / LMG 13176 / NBRC 15968 / NCIMB 11800 / UQM 2034)</name>
    <dbReference type="NCBI Taxonomy" id="485918"/>
    <lineage>
        <taxon>Bacteria</taxon>
        <taxon>Pseudomonadati</taxon>
        <taxon>Bacteroidota</taxon>
        <taxon>Chitinophagia</taxon>
        <taxon>Chitinophagales</taxon>
        <taxon>Chitinophagaceae</taxon>
        <taxon>Chitinophaga</taxon>
    </lineage>
</organism>
<comment type="subcellular location">
    <subcellularLocation>
        <location evidence="1">Cell outer membrane</location>
    </subcellularLocation>
</comment>
<dbReference type="RefSeq" id="WP_012789767.1">
    <property type="nucleotide sequence ID" value="NC_013132.1"/>
</dbReference>
<evidence type="ECO:0000256" key="5">
    <source>
        <dbReference type="ARBA" id="ARBA00023237"/>
    </source>
</evidence>
<dbReference type="Pfam" id="PF07980">
    <property type="entry name" value="SusD_RagB"/>
    <property type="match status" value="1"/>
</dbReference>
<dbReference type="InterPro" id="IPR033985">
    <property type="entry name" value="SusD-like_N"/>
</dbReference>
<evidence type="ECO:0000256" key="1">
    <source>
        <dbReference type="ARBA" id="ARBA00004442"/>
    </source>
</evidence>
<keyword evidence="3" id="KW-0732">Signal</keyword>
<sequence length="464" mass="51966">MKKVIAVSVRLILLLLYVLMISACSELLDVAPPNGSIVGDQPFKNIATAKESIMGICKTMGSTPNPVCGGSILIALYSGEAVQLGTNSDQQEFASGFISPTNGTLGTVFWMAPYKIISQINFCIEGINNSKGIAAADKSQLTAECRFFRALVYFHMMNVFGAVPYITSTDYQVMQAQGRDNPDKVMDSIIADLQYAKMELPVQYPIGYKVIANKYAAMALLARCYLQQQKWRLAEQECKGVINSGMYQLEPLDSVFVINSKESIFQVLPQNMSNYSMETMLIYPTNSLYPRIALSDSLIRQFDTGDQRKSHWVKTVMIDQDTFYCPYKLKKGFRSAVDTFPIELTAVLRLSEMFLILAECRLQQGDLAGAAANLNMVRRRAGLSAVGVETGVISADKMKSLIERERQFEFFTECGINWYDLVRSGKVDVVMAQIKKDWDSRRRLWPIPKIDLEANKNLTQNPGY</sequence>
<dbReference type="KEGG" id="cpi:Cpin_2098"/>
<name>A0A979G2H2_CHIPD</name>
<feature type="domain" description="RagB/SusD" evidence="6">
    <location>
        <begin position="346"/>
        <end position="464"/>
    </location>
</feature>
<dbReference type="InterPro" id="IPR012944">
    <property type="entry name" value="SusD_RagB_dom"/>
</dbReference>